<dbReference type="Proteomes" id="UP000683139">
    <property type="component" value="Unassembled WGS sequence"/>
</dbReference>
<dbReference type="SUPFAM" id="SSF53335">
    <property type="entry name" value="S-adenosyl-L-methionine-dependent methyltransferases"/>
    <property type="match status" value="1"/>
</dbReference>
<dbReference type="Gene3D" id="3.40.50.150">
    <property type="entry name" value="Vaccinia Virus protein VP39"/>
    <property type="match status" value="1"/>
</dbReference>
<evidence type="ECO:0000259" key="1">
    <source>
        <dbReference type="Pfam" id="PF13679"/>
    </source>
</evidence>
<dbReference type="RefSeq" id="WP_213514592.1">
    <property type="nucleotide sequence ID" value="NZ_BOSE01000003.1"/>
</dbReference>
<dbReference type="GO" id="GO:0005737">
    <property type="term" value="C:cytoplasm"/>
    <property type="evidence" value="ECO:0007669"/>
    <property type="project" value="TreeGrafter"/>
</dbReference>
<dbReference type="Pfam" id="PF13679">
    <property type="entry name" value="Methyltransf_32"/>
    <property type="match status" value="1"/>
</dbReference>
<keyword evidence="2" id="KW-0808">Transferase</keyword>
<dbReference type="InterPro" id="IPR025714">
    <property type="entry name" value="Methyltranfer_dom"/>
</dbReference>
<evidence type="ECO:0000313" key="2">
    <source>
        <dbReference type="EMBL" id="GIP16327.1"/>
    </source>
</evidence>
<dbReference type="AlphaFoldDB" id="A0A920CTV0"/>
<name>A0A920CTV0_9BACL</name>
<dbReference type="GO" id="GO:0008168">
    <property type="term" value="F:methyltransferase activity"/>
    <property type="evidence" value="ECO:0007669"/>
    <property type="project" value="UniProtKB-KW"/>
</dbReference>
<keyword evidence="2" id="KW-0489">Methyltransferase</keyword>
<accession>A0A920CTV0</accession>
<evidence type="ECO:0000313" key="3">
    <source>
        <dbReference type="Proteomes" id="UP000683139"/>
    </source>
</evidence>
<dbReference type="GO" id="GO:0032259">
    <property type="term" value="P:methylation"/>
    <property type="evidence" value="ECO:0007669"/>
    <property type="project" value="UniProtKB-KW"/>
</dbReference>
<comment type="caution">
    <text evidence="2">The sequence shown here is derived from an EMBL/GenBank/DDBJ whole genome shotgun (WGS) entry which is preliminary data.</text>
</comment>
<protein>
    <submittedName>
        <fullName evidence="2">Methyltransferase</fullName>
    </submittedName>
</protein>
<proteinExistence type="predicted"/>
<dbReference type="InterPro" id="IPR029063">
    <property type="entry name" value="SAM-dependent_MTases_sf"/>
</dbReference>
<reference evidence="2" key="1">
    <citation type="submission" date="2021-03" db="EMBL/GenBank/DDBJ databases">
        <title>Antimicrobial resistance genes in bacteria isolated from Japanese honey, and their potential for conferring macrolide and lincosamide resistance in the American foulbrood pathogen Paenibacillus larvae.</title>
        <authorList>
            <person name="Okamoto M."/>
            <person name="Kumagai M."/>
            <person name="Kanamori H."/>
            <person name="Takamatsu D."/>
        </authorList>
    </citation>
    <scope>NUCLEOTIDE SEQUENCE</scope>
    <source>
        <strain evidence="2">J40TS1</strain>
    </source>
</reference>
<dbReference type="EMBL" id="BOSE01000003">
    <property type="protein sequence ID" value="GIP16327.1"/>
    <property type="molecule type" value="Genomic_DNA"/>
</dbReference>
<dbReference type="PANTHER" id="PTHR13369">
    <property type="match status" value="1"/>
</dbReference>
<feature type="domain" description="Methyltransferase" evidence="1">
    <location>
        <begin position="163"/>
        <end position="297"/>
    </location>
</feature>
<sequence>MTEYSDSENQLRQELAEAVEQDTLYQAVLSSPKAKGNEVPQKVIVRPIQLKNGLVYQFESYYVNKVLHENVSASQTVEKLVALIAQQYKQTQIKQQNSQLHILSGKKGQLTIKRKQTAAAAQPAARSHNRMKRRVLEEGKPVAFLVELGIMTAEGRVHAKKQDKFKQINRFLEMVEDVLEHLPSDKTLKIIDFGCGKSYLTFALYHYLSIEQQRQLDIIGLDLKEDVIAFCNELARKLEYEHLHFAVGDIAEFDELTEVDMVVTLHACDTATDAALGKAVNWGASVIMSVPCCQHELFPQVKSELLAPILNYGLLKERFSALATDGIRAQLLETIGYQVQMLEFIDPEHTPKNIMIRAVKPQKLTFNQQKWQQYSSFKSMLGVEQTLEKLLADRLPNR</sequence>
<dbReference type="PANTHER" id="PTHR13369:SF3">
    <property type="entry name" value="METHYLTRANSFERASE DOMAIN-CONTAINING PROTEIN"/>
    <property type="match status" value="1"/>
</dbReference>
<dbReference type="CDD" id="cd02440">
    <property type="entry name" value="AdoMet_MTases"/>
    <property type="match status" value="1"/>
</dbReference>
<gene>
    <name evidence="2" type="ORF">J40TS1_19690</name>
</gene>
<keyword evidence="3" id="KW-1185">Reference proteome</keyword>
<organism evidence="2 3">
    <name type="scientific">Paenibacillus montaniterrae</name>
    <dbReference type="NCBI Taxonomy" id="429341"/>
    <lineage>
        <taxon>Bacteria</taxon>
        <taxon>Bacillati</taxon>
        <taxon>Bacillota</taxon>
        <taxon>Bacilli</taxon>
        <taxon>Bacillales</taxon>
        <taxon>Paenibacillaceae</taxon>
        <taxon>Paenibacillus</taxon>
    </lineage>
</organism>